<evidence type="ECO:0000313" key="2">
    <source>
        <dbReference type="Proteomes" id="UP001207654"/>
    </source>
</evidence>
<gene>
    <name evidence="1" type="ORF">OV287_03745</name>
</gene>
<comment type="caution">
    <text evidence="1">The sequence shown here is derived from an EMBL/GenBank/DDBJ whole genome shotgun (WGS) entry which is preliminary data.</text>
</comment>
<protein>
    <submittedName>
        <fullName evidence="1">Uncharacterized protein</fullName>
    </submittedName>
</protein>
<dbReference type="RefSeq" id="WP_267532587.1">
    <property type="nucleotide sequence ID" value="NZ_JAPNKA010000001.1"/>
</dbReference>
<reference evidence="1 2" key="1">
    <citation type="submission" date="2022-11" db="EMBL/GenBank/DDBJ databases">
        <title>Minimal conservation of predation-associated metabolite biosynthetic gene clusters underscores biosynthetic potential of Myxococcota including descriptions for ten novel species: Archangium lansinium sp. nov., Myxococcus landrumus sp. nov., Nannocystis bai.</title>
        <authorList>
            <person name="Ahearne A."/>
            <person name="Stevens C."/>
            <person name="Phillips K."/>
        </authorList>
    </citation>
    <scope>NUCLEOTIDE SEQUENCE [LARGE SCALE GENOMIC DNA]</scope>
    <source>
        <strain evidence="1 2">MIWBW</strain>
    </source>
</reference>
<organism evidence="1 2">
    <name type="scientific">Archangium lansingense</name>
    <dbReference type="NCBI Taxonomy" id="2995310"/>
    <lineage>
        <taxon>Bacteria</taxon>
        <taxon>Pseudomonadati</taxon>
        <taxon>Myxococcota</taxon>
        <taxon>Myxococcia</taxon>
        <taxon>Myxococcales</taxon>
        <taxon>Cystobacterineae</taxon>
        <taxon>Archangiaceae</taxon>
        <taxon>Archangium</taxon>
    </lineage>
</organism>
<name>A0ABT3ZW13_9BACT</name>
<evidence type="ECO:0000313" key="1">
    <source>
        <dbReference type="EMBL" id="MCY1073587.1"/>
    </source>
</evidence>
<sequence length="72" mass="7681">MAAKKPTTDAPAEDTASTHFCWNCGQEVAGKTKAAAETLVVAFCKACGRQLDEEGKCTRKKCSRFGLKASLL</sequence>
<dbReference type="Proteomes" id="UP001207654">
    <property type="component" value="Unassembled WGS sequence"/>
</dbReference>
<proteinExistence type="predicted"/>
<accession>A0ABT3ZW13</accession>
<keyword evidence="2" id="KW-1185">Reference proteome</keyword>
<dbReference type="EMBL" id="JAPNKA010000001">
    <property type="protein sequence ID" value="MCY1073587.1"/>
    <property type="molecule type" value="Genomic_DNA"/>
</dbReference>